<dbReference type="PANTHER" id="PTHR13604:SF0">
    <property type="entry name" value="ABASIC SITE PROCESSING PROTEIN HMCES"/>
    <property type="match status" value="1"/>
</dbReference>
<evidence type="ECO:0000256" key="3">
    <source>
        <dbReference type="ARBA" id="ARBA00022763"/>
    </source>
</evidence>
<dbReference type="GO" id="GO:0003697">
    <property type="term" value="F:single-stranded DNA binding"/>
    <property type="evidence" value="ECO:0007669"/>
    <property type="project" value="InterPro"/>
</dbReference>
<comment type="caution">
    <text evidence="9">The sequence shown here is derived from an EMBL/GenBank/DDBJ whole genome shotgun (WGS) entry which is preliminary data.</text>
</comment>
<dbReference type="EMBL" id="VDUW01000003">
    <property type="protein sequence ID" value="TXL65828.1"/>
    <property type="molecule type" value="Genomic_DNA"/>
</dbReference>
<keyword evidence="3" id="KW-0227">DNA damage</keyword>
<keyword evidence="5" id="KW-0190">Covalent protein-DNA linkage</keyword>
<dbReference type="Pfam" id="PF02586">
    <property type="entry name" value="SRAP"/>
    <property type="match status" value="1"/>
</dbReference>
<keyword evidence="6" id="KW-0238">DNA-binding</keyword>
<evidence type="ECO:0000256" key="2">
    <source>
        <dbReference type="ARBA" id="ARBA00022670"/>
    </source>
</evidence>
<dbReference type="EC" id="3.4.-.-" evidence="8"/>
<evidence type="ECO:0000256" key="1">
    <source>
        <dbReference type="ARBA" id="ARBA00008136"/>
    </source>
</evidence>
<protein>
    <recommendedName>
        <fullName evidence="8">Abasic site processing protein</fullName>
        <ecNumber evidence="8">3.4.-.-</ecNumber>
    </recommendedName>
</protein>
<name>A0A5C8NX22_9BACI</name>
<evidence type="ECO:0000256" key="8">
    <source>
        <dbReference type="RuleBase" id="RU364100"/>
    </source>
</evidence>
<evidence type="ECO:0000256" key="6">
    <source>
        <dbReference type="ARBA" id="ARBA00023125"/>
    </source>
</evidence>
<keyword evidence="7" id="KW-0456">Lyase</keyword>
<dbReference type="GO" id="GO:0016829">
    <property type="term" value="F:lyase activity"/>
    <property type="evidence" value="ECO:0007669"/>
    <property type="project" value="UniProtKB-KW"/>
</dbReference>
<organism evidence="9 10">
    <name type="scientific">Cerasibacillus terrae</name>
    <dbReference type="NCBI Taxonomy" id="2498845"/>
    <lineage>
        <taxon>Bacteria</taxon>
        <taxon>Bacillati</taxon>
        <taxon>Bacillota</taxon>
        <taxon>Bacilli</taxon>
        <taxon>Bacillales</taxon>
        <taxon>Bacillaceae</taxon>
        <taxon>Cerasibacillus</taxon>
    </lineage>
</organism>
<dbReference type="InterPro" id="IPR003738">
    <property type="entry name" value="SRAP"/>
</dbReference>
<accession>A0A5C8NX22</accession>
<keyword evidence="4 8" id="KW-0378">Hydrolase</keyword>
<evidence type="ECO:0000256" key="5">
    <source>
        <dbReference type="ARBA" id="ARBA00023124"/>
    </source>
</evidence>
<evidence type="ECO:0000313" key="10">
    <source>
        <dbReference type="Proteomes" id="UP000321574"/>
    </source>
</evidence>
<comment type="similarity">
    <text evidence="1 8">Belongs to the SOS response-associated peptidase family.</text>
</comment>
<evidence type="ECO:0000313" key="9">
    <source>
        <dbReference type="EMBL" id="TXL65828.1"/>
    </source>
</evidence>
<evidence type="ECO:0000256" key="4">
    <source>
        <dbReference type="ARBA" id="ARBA00022801"/>
    </source>
</evidence>
<gene>
    <name evidence="9" type="ORF">FHP05_06840</name>
</gene>
<dbReference type="GO" id="GO:0008233">
    <property type="term" value="F:peptidase activity"/>
    <property type="evidence" value="ECO:0007669"/>
    <property type="project" value="UniProtKB-KW"/>
</dbReference>
<dbReference type="InterPro" id="IPR036590">
    <property type="entry name" value="SRAP-like"/>
</dbReference>
<evidence type="ECO:0000256" key="7">
    <source>
        <dbReference type="ARBA" id="ARBA00023239"/>
    </source>
</evidence>
<dbReference type="GO" id="GO:0106300">
    <property type="term" value="P:protein-DNA covalent cross-linking repair"/>
    <property type="evidence" value="ECO:0007669"/>
    <property type="project" value="InterPro"/>
</dbReference>
<dbReference type="Proteomes" id="UP000321574">
    <property type="component" value="Unassembled WGS sequence"/>
</dbReference>
<reference evidence="9 10" key="1">
    <citation type="submission" date="2019-06" db="EMBL/GenBank/DDBJ databases">
        <title>Cerasibacillus sp. nov., isolated from maize field.</title>
        <authorList>
            <person name="Lin S.-Y."/>
            <person name="Tsai C.-F."/>
            <person name="Young C.-C."/>
        </authorList>
    </citation>
    <scope>NUCLEOTIDE SEQUENCE [LARGE SCALE GENOMIC DNA]</scope>
    <source>
        <strain evidence="9 10">CC-CFT480</strain>
    </source>
</reference>
<dbReference type="GO" id="GO:0006508">
    <property type="term" value="P:proteolysis"/>
    <property type="evidence" value="ECO:0007669"/>
    <property type="project" value="UniProtKB-KW"/>
</dbReference>
<dbReference type="SUPFAM" id="SSF143081">
    <property type="entry name" value="BB1717-like"/>
    <property type="match status" value="1"/>
</dbReference>
<sequence>MCGRFTLLADEEEILQTFDIKQPITDYQPSFNIAPGQSVLTIIHDGKEKRAGYIRWGLVPSWAKDEKIGYKMINARNETAHEKPSFKKLMAKKRCLIIADSFYEWQQDAQQKQPKRIQVKDRELFAFAGLWDKWEYAGKKLFTCTMLTTEANDFMQKIHHRMPIILPKEKQDEWIQPNTLHPKEAKQFIDSIQMDQLTAYDVSTYVNTAKNNDKNCIAPLV</sequence>
<dbReference type="RefSeq" id="WP_147666498.1">
    <property type="nucleotide sequence ID" value="NZ_VDUW01000003.1"/>
</dbReference>
<keyword evidence="10" id="KW-1185">Reference proteome</keyword>
<dbReference type="Gene3D" id="3.90.1680.10">
    <property type="entry name" value="SOS response associated peptidase-like"/>
    <property type="match status" value="1"/>
</dbReference>
<keyword evidence="2 8" id="KW-0645">Protease</keyword>
<dbReference type="AlphaFoldDB" id="A0A5C8NX22"/>
<dbReference type="OrthoDB" id="9782620at2"/>
<dbReference type="PANTHER" id="PTHR13604">
    <property type="entry name" value="DC12-RELATED"/>
    <property type="match status" value="1"/>
</dbReference>
<proteinExistence type="inferred from homology"/>